<dbReference type="EMBL" id="JH816701">
    <property type="protein sequence ID" value="EKC25196.1"/>
    <property type="molecule type" value="Genomic_DNA"/>
</dbReference>
<sequence>MASCAKLVSEMGNIVGDPRVIHIDSLYHEFEETCGLKTVVCDDGWETTATMSSMKLRCRKTFQMDHHNIVRQFQNLRVYSNSRLVSMDELVQDLANALEESASNVKSTSHSISNKRQYKKKKGKKRRPLLLDCGNISEASESSYDEALRDYFGNLTRNSDSDDIEKITRLSMPITSSFIPSVESDSVNESTISPLRPQRRRKKYKSMAIDSETNCMKPPTGTTDLKSRPPKPGSYKSDMTSNDDRDIVFGKEEEVYPGKRKRSSKSRGEYSSFDQSKGGKDENGMDTASNMESSSGLSSSESDGLLTNDEAREADDEHSDFYYESGPACGNPGIIRWWENDSGDIESESDRQFQQILSSSLDQYVPKSSQLAFRARVTRMMAKSGRPIRFGRRKLKEKGPGYTLSRFLKERQRWHDIQENLPSSFKSGGNGDQKRFRKTPPLQSPSEEESSMGNQMMHGMNWIPGNKLGSEASGVQVPMLAYRRSKRQGLSCNPHPYSRNQDS</sequence>
<organism evidence="2">
    <name type="scientific">Magallana gigas</name>
    <name type="common">Pacific oyster</name>
    <name type="synonym">Crassostrea gigas</name>
    <dbReference type="NCBI Taxonomy" id="29159"/>
    <lineage>
        <taxon>Eukaryota</taxon>
        <taxon>Metazoa</taxon>
        <taxon>Spiralia</taxon>
        <taxon>Lophotrochozoa</taxon>
        <taxon>Mollusca</taxon>
        <taxon>Bivalvia</taxon>
        <taxon>Autobranchia</taxon>
        <taxon>Pteriomorphia</taxon>
        <taxon>Ostreida</taxon>
        <taxon>Ostreoidea</taxon>
        <taxon>Ostreidae</taxon>
        <taxon>Magallana</taxon>
    </lineage>
</organism>
<gene>
    <name evidence="2" type="ORF">CGI_10014874</name>
</gene>
<dbReference type="PANTHER" id="PTHR14195">
    <property type="entry name" value="G PATCH DOMAIN CONTAINING PROTEIN 2"/>
    <property type="match status" value="1"/>
</dbReference>
<name>K1QUG9_MAGGI</name>
<evidence type="ECO:0000313" key="2">
    <source>
        <dbReference type="EMBL" id="EKC25196.1"/>
    </source>
</evidence>
<dbReference type="KEGG" id="crg:105331713"/>
<reference evidence="2" key="1">
    <citation type="journal article" date="2012" name="Nature">
        <title>The oyster genome reveals stress adaptation and complexity of shell formation.</title>
        <authorList>
            <person name="Zhang G."/>
            <person name="Fang X."/>
            <person name="Guo X."/>
            <person name="Li L."/>
            <person name="Luo R."/>
            <person name="Xu F."/>
            <person name="Yang P."/>
            <person name="Zhang L."/>
            <person name="Wang X."/>
            <person name="Qi H."/>
            <person name="Xiong Z."/>
            <person name="Que H."/>
            <person name="Xie Y."/>
            <person name="Holland P.W."/>
            <person name="Paps J."/>
            <person name="Zhu Y."/>
            <person name="Wu F."/>
            <person name="Chen Y."/>
            <person name="Wang J."/>
            <person name="Peng C."/>
            <person name="Meng J."/>
            <person name="Yang L."/>
            <person name="Liu J."/>
            <person name="Wen B."/>
            <person name="Zhang N."/>
            <person name="Huang Z."/>
            <person name="Zhu Q."/>
            <person name="Feng Y."/>
            <person name="Mount A."/>
            <person name="Hedgecock D."/>
            <person name="Xu Z."/>
            <person name="Liu Y."/>
            <person name="Domazet-Loso T."/>
            <person name="Du Y."/>
            <person name="Sun X."/>
            <person name="Zhang S."/>
            <person name="Liu B."/>
            <person name="Cheng P."/>
            <person name="Jiang X."/>
            <person name="Li J."/>
            <person name="Fan D."/>
            <person name="Wang W."/>
            <person name="Fu W."/>
            <person name="Wang T."/>
            <person name="Wang B."/>
            <person name="Zhang J."/>
            <person name="Peng Z."/>
            <person name="Li Y."/>
            <person name="Li N."/>
            <person name="Wang J."/>
            <person name="Chen M."/>
            <person name="He Y."/>
            <person name="Tan F."/>
            <person name="Song X."/>
            <person name="Zheng Q."/>
            <person name="Huang R."/>
            <person name="Yang H."/>
            <person name="Du X."/>
            <person name="Chen L."/>
            <person name="Yang M."/>
            <person name="Gaffney P.M."/>
            <person name="Wang S."/>
            <person name="Luo L."/>
            <person name="She Z."/>
            <person name="Ming Y."/>
            <person name="Huang W."/>
            <person name="Zhang S."/>
            <person name="Huang B."/>
            <person name="Zhang Y."/>
            <person name="Qu T."/>
            <person name="Ni P."/>
            <person name="Miao G."/>
            <person name="Wang J."/>
            <person name="Wang Q."/>
            <person name="Steinberg C.E."/>
            <person name="Wang H."/>
            <person name="Li N."/>
            <person name="Qian L."/>
            <person name="Zhang G."/>
            <person name="Li Y."/>
            <person name="Yang H."/>
            <person name="Liu X."/>
            <person name="Wang J."/>
            <person name="Yin Y."/>
            <person name="Wang J."/>
        </authorList>
    </citation>
    <scope>NUCLEOTIDE SEQUENCE [LARGE SCALE GENOMIC DNA]</scope>
    <source>
        <strain evidence="2">05x7-T-G4-1.051#20</strain>
    </source>
</reference>
<dbReference type="GO" id="GO:0003676">
    <property type="term" value="F:nucleic acid binding"/>
    <property type="evidence" value="ECO:0007669"/>
    <property type="project" value="InterPro"/>
</dbReference>
<dbReference type="PROSITE" id="PS50174">
    <property type="entry name" value="G_PATCH"/>
    <property type="match status" value="1"/>
</dbReference>
<dbReference type="OrthoDB" id="6095487at2759"/>
<accession>K1QUG9</accession>
<protein>
    <submittedName>
        <fullName evidence="2">G patch domain-containing protein 2</fullName>
    </submittedName>
</protein>
<feature type="region of interest" description="Disordered" evidence="1">
    <location>
        <begin position="418"/>
        <end position="470"/>
    </location>
</feature>
<feature type="region of interest" description="Disordered" evidence="1">
    <location>
        <begin position="102"/>
        <end position="125"/>
    </location>
</feature>
<feature type="compositionally biased region" description="Low complexity" evidence="1">
    <location>
        <begin position="292"/>
        <end position="306"/>
    </location>
</feature>
<dbReference type="InParanoid" id="K1QUG9"/>
<feature type="compositionally biased region" description="Polar residues" evidence="1">
    <location>
        <begin position="102"/>
        <end position="114"/>
    </location>
</feature>
<dbReference type="InterPro" id="IPR000467">
    <property type="entry name" value="G_patch_dom"/>
</dbReference>
<feature type="compositionally biased region" description="Basic residues" evidence="1">
    <location>
        <begin position="116"/>
        <end position="125"/>
    </location>
</feature>
<feature type="region of interest" description="Disordered" evidence="1">
    <location>
        <begin position="183"/>
        <end position="326"/>
    </location>
</feature>
<dbReference type="InterPro" id="IPR051189">
    <property type="entry name" value="Splicing_assoc_domain"/>
</dbReference>
<dbReference type="AlphaFoldDB" id="K1QUG9"/>
<feature type="compositionally biased region" description="Polar residues" evidence="1">
    <location>
        <begin position="183"/>
        <end position="193"/>
    </location>
</feature>
<evidence type="ECO:0000256" key="1">
    <source>
        <dbReference type="SAM" id="MobiDB-lite"/>
    </source>
</evidence>
<proteinExistence type="predicted"/>
<feature type="compositionally biased region" description="Basic and acidic residues" evidence="1">
    <location>
        <begin position="242"/>
        <end position="257"/>
    </location>
</feature>
<dbReference type="HOGENOM" id="CLU_041240_2_0_1"/>